<dbReference type="CDD" id="cd09731">
    <property type="entry name" value="Cse2_I-E"/>
    <property type="match status" value="1"/>
</dbReference>
<gene>
    <name evidence="1" type="ORF">GCM10012280_65260</name>
</gene>
<dbReference type="Pfam" id="PF09485">
    <property type="entry name" value="CRISPR_Cse2"/>
    <property type="match status" value="1"/>
</dbReference>
<dbReference type="InterPro" id="IPR013382">
    <property type="entry name" value="CRISPR-assoc_prot_Cse2"/>
</dbReference>
<dbReference type="Proteomes" id="UP000641932">
    <property type="component" value="Unassembled WGS sequence"/>
</dbReference>
<dbReference type="Gene3D" id="1.10.520.40">
    <property type="entry name" value="CRISPR-associated protein Cse2"/>
    <property type="match status" value="1"/>
</dbReference>
<keyword evidence="2" id="KW-1185">Reference proteome</keyword>
<dbReference type="InterPro" id="IPR038287">
    <property type="entry name" value="Cse2_sf"/>
</dbReference>
<comment type="caution">
    <text evidence="1">The sequence shown here is derived from an EMBL/GenBank/DDBJ whole genome shotgun (WGS) entry which is preliminary data.</text>
</comment>
<reference evidence="1" key="2">
    <citation type="submission" date="2020-09" db="EMBL/GenBank/DDBJ databases">
        <authorList>
            <person name="Sun Q."/>
            <person name="Zhou Y."/>
        </authorList>
    </citation>
    <scope>NUCLEOTIDE SEQUENCE</scope>
    <source>
        <strain evidence="1">CGMCC 4.7201</strain>
    </source>
</reference>
<dbReference type="EMBL" id="BMMS01000043">
    <property type="protein sequence ID" value="GGO99247.1"/>
    <property type="molecule type" value="Genomic_DNA"/>
</dbReference>
<evidence type="ECO:0000313" key="1">
    <source>
        <dbReference type="EMBL" id="GGO99247.1"/>
    </source>
</evidence>
<sequence>MTTSPTPSAQTPAEERHSEAFVRYVLGLCERDKGVRADLRSGRGLPVERCNRLHRYLVPRLSEDLHPDAKRAHYAVAALIADRPRAARDADAARSADAVAVPALDWWKRPNLGASLATGVNKKLFKPSTAESDLHLMARQNTEAIHPRLPSMARYLQGHGVAVDWAVLLEDLTWWNYDRDRIATRWLESYFRVRTFDDRADTPSIDTDAPEETN</sequence>
<protein>
    <recommendedName>
        <fullName evidence="3">Type I-E CRISPR-associated protein Cse2/CasB</fullName>
    </recommendedName>
</protein>
<organism evidence="1 2">
    <name type="scientific">Wenjunlia tyrosinilytica</name>
    <dbReference type="NCBI Taxonomy" id="1544741"/>
    <lineage>
        <taxon>Bacteria</taxon>
        <taxon>Bacillati</taxon>
        <taxon>Actinomycetota</taxon>
        <taxon>Actinomycetes</taxon>
        <taxon>Kitasatosporales</taxon>
        <taxon>Streptomycetaceae</taxon>
        <taxon>Wenjunlia</taxon>
    </lineage>
</organism>
<accession>A0A918E2E0</accession>
<dbReference type="NCBIfam" id="TIGR02548">
    <property type="entry name" value="casB_cse2"/>
    <property type="match status" value="1"/>
</dbReference>
<reference evidence="1" key="1">
    <citation type="journal article" date="2014" name="Int. J. Syst. Evol. Microbiol.">
        <title>Complete genome sequence of Corynebacterium casei LMG S-19264T (=DSM 44701T), isolated from a smear-ripened cheese.</title>
        <authorList>
            <consortium name="US DOE Joint Genome Institute (JGI-PGF)"/>
            <person name="Walter F."/>
            <person name="Albersmeier A."/>
            <person name="Kalinowski J."/>
            <person name="Ruckert C."/>
        </authorList>
    </citation>
    <scope>NUCLEOTIDE SEQUENCE</scope>
    <source>
        <strain evidence="1">CGMCC 4.7201</strain>
    </source>
</reference>
<dbReference type="RefSeq" id="WP_189135431.1">
    <property type="nucleotide sequence ID" value="NZ_BMMS01000043.1"/>
</dbReference>
<evidence type="ECO:0008006" key="3">
    <source>
        <dbReference type="Google" id="ProtNLM"/>
    </source>
</evidence>
<proteinExistence type="predicted"/>
<name>A0A918E2E0_9ACTN</name>
<dbReference type="AlphaFoldDB" id="A0A918E2E0"/>
<evidence type="ECO:0000313" key="2">
    <source>
        <dbReference type="Proteomes" id="UP000641932"/>
    </source>
</evidence>